<sequence length="85" mass="9054">MASLKGRGPANGSLFSATRQRRCFVISSTSDWMPRIDISLHAGNFHSAVSAGYQVGELGGGIQVASVVYACFKLSPESGEFQNFP</sequence>
<protein>
    <submittedName>
        <fullName evidence="1">Uncharacterized protein</fullName>
    </submittedName>
</protein>
<evidence type="ECO:0000313" key="2">
    <source>
        <dbReference type="Proteomes" id="UP000054815"/>
    </source>
</evidence>
<comment type="caution">
    <text evidence="1">The sequence shown here is derived from an EMBL/GenBank/DDBJ whole genome shotgun (WGS) entry which is preliminary data.</text>
</comment>
<dbReference type="EMBL" id="JYDU01000014">
    <property type="protein sequence ID" value="KRX99507.1"/>
    <property type="molecule type" value="Genomic_DNA"/>
</dbReference>
<dbReference type="AlphaFoldDB" id="A0A0V0YGK0"/>
<evidence type="ECO:0000313" key="1">
    <source>
        <dbReference type="EMBL" id="KRX99507.1"/>
    </source>
</evidence>
<organism evidence="1 2">
    <name type="scientific">Trichinella pseudospiralis</name>
    <name type="common">Parasitic roundworm</name>
    <dbReference type="NCBI Taxonomy" id="6337"/>
    <lineage>
        <taxon>Eukaryota</taxon>
        <taxon>Metazoa</taxon>
        <taxon>Ecdysozoa</taxon>
        <taxon>Nematoda</taxon>
        <taxon>Enoplea</taxon>
        <taxon>Dorylaimia</taxon>
        <taxon>Trichinellida</taxon>
        <taxon>Trichinellidae</taxon>
        <taxon>Trichinella</taxon>
    </lineage>
</organism>
<accession>A0A0V0YGK0</accession>
<reference evidence="1 2" key="1">
    <citation type="submission" date="2015-01" db="EMBL/GenBank/DDBJ databases">
        <title>Evolution of Trichinella species and genotypes.</title>
        <authorList>
            <person name="Korhonen P.K."/>
            <person name="Edoardo P."/>
            <person name="Giuseppe L.R."/>
            <person name="Gasser R.B."/>
        </authorList>
    </citation>
    <scope>NUCLEOTIDE SEQUENCE [LARGE SCALE GENOMIC DNA]</scope>
    <source>
        <strain evidence="1">ISS141</strain>
    </source>
</reference>
<dbReference type="Proteomes" id="UP000054815">
    <property type="component" value="Unassembled WGS sequence"/>
</dbReference>
<name>A0A0V0YGK0_TRIPS</name>
<proteinExistence type="predicted"/>
<gene>
    <name evidence="1" type="ORF">T4E_7815</name>
</gene>